<name>W4JNE5_HETIT</name>
<dbReference type="RefSeq" id="XP_009553528.1">
    <property type="nucleotide sequence ID" value="XM_009555233.1"/>
</dbReference>
<dbReference type="KEGG" id="hir:HETIRDRAFT_423635"/>
<dbReference type="GeneID" id="20673927"/>
<dbReference type="EMBL" id="KI925467">
    <property type="protein sequence ID" value="ETW75082.1"/>
    <property type="molecule type" value="Genomic_DNA"/>
</dbReference>
<evidence type="ECO:0000313" key="1">
    <source>
        <dbReference type="EMBL" id="ETW75082.1"/>
    </source>
</evidence>
<dbReference type="InParanoid" id="W4JNE5"/>
<dbReference type="HOGENOM" id="CLU_1839878_0_0_1"/>
<dbReference type="Proteomes" id="UP000030671">
    <property type="component" value="Unassembled WGS sequence"/>
</dbReference>
<proteinExistence type="predicted"/>
<gene>
    <name evidence="1" type="ORF">HETIRDRAFT_423635</name>
</gene>
<dbReference type="AlphaFoldDB" id="W4JNE5"/>
<protein>
    <submittedName>
        <fullName evidence="1">Uncharacterized protein</fullName>
    </submittedName>
</protein>
<reference evidence="1 2" key="1">
    <citation type="journal article" date="2012" name="New Phytol.">
        <title>Insight into trade-off between wood decay and parasitism from the genome of a fungal forest pathogen.</title>
        <authorList>
            <person name="Olson A."/>
            <person name="Aerts A."/>
            <person name="Asiegbu F."/>
            <person name="Belbahri L."/>
            <person name="Bouzid O."/>
            <person name="Broberg A."/>
            <person name="Canback B."/>
            <person name="Coutinho P.M."/>
            <person name="Cullen D."/>
            <person name="Dalman K."/>
            <person name="Deflorio G."/>
            <person name="van Diepen L.T."/>
            <person name="Dunand C."/>
            <person name="Duplessis S."/>
            <person name="Durling M."/>
            <person name="Gonthier P."/>
            <person name="Grimwood J."/>
            <person name="Fossdal C.G."/>
            <person name="Hansson D."/>
            <person name="Henrissat B."/>
            <person name="Hietala A."/>
            <person name="Himmelstrand K."/>
            <person name="Hoffmeister D."/>
            <person name="Hogberg N."/>
            <person name="James T.Y."/>
            <person name="Karlsson M."/>
            <person name="Kohler A."/>
            <person name="Kues U."/>
            <person name="Lee Y.H."/>
            <person name="Lin Y.C."/>
            <person name="Lind M."/>
            <person name="Lindquist E."/>
            <person name="Lombard V."/>
            <person name="Lucas S."/>
            <person name="Lunden K."/>
            <person name="Morin E."/>
            <person name="Murat C."/>
            <person name="Park J."/>
            <person name="Raffaello T."/>
            <person name="Rouze P."/>
            <person name="Salamov A."/>
            <person name="Schmutz J."/>
            <person name="Solheim H."/>
            <person name="Stahlberg J."/>
            <person name="Velez H."/>
            <person name="de Vries R.P."/>
            <person name="Wiebenga A."/>
            <person name="Woodward S."/>
            <person name="Yakovlev I."/>
            <person name="Garbelotto M."/>
            <person name="Martin F."/>
            <person name="Grigoriev I.V."/>
            <person name="Stenlid J."/>
        </authorList>
    </citation>
    <scope>NUCLEOTIDE SEQUENCE [LARGE SCALE GENOMIC DNA]</scope>
    <source>
        <strain evidence="1 2">TC 32-1</strain>
    </source>
</reference>
<sequence length="166" mass="18196">MRYTHFGALSDLEQSVSALKICLAGVTGPERFVFYNPLSVSLEARFRRLGQQEDIQLSIEACRAFLEESGIHDPMIRMIVFWRLSKALVAYHDATGDGEVLDKAAGVGRDALRLCGADHSLLAVILALQGTILRQRFIVHGNEEDLKAAWTLACAAVATHEASKGE</sequence>
<accession>W4JNE5</accession>
<organism evidence="1 2">
    <name type="scientific">Heterobasidion irregulare (strain TC 32-1)</name>
    <dbReference type="NCBI Taxonomy" id="747525"/>
    <lineage>
        <taxon>Eukaryota</taxon>
        <taxon>Fungi</taxon>
        <taxon>Dikarya</taxon>
        <taxon>Basidiomycota</taxon>
        <taxon>Agaricomycotina</taxon>
        <taxon>Agaricomycetes</taxon>
        <taxon>Russulales</taxon>
        <taxon>Bondarzewiaceae</taxon>
        <taxon>Heterobasidion</taxon>
        <taxon>Heterobasidion annosum species complex</taxon>
    </lineage>
</organism>
<evidence type="ECO:0000313" key="2">
    <source>
        <dbReference type="Proteomes" id="UP000030671"/>
    </source>
</evidence>
<keyword evidence="2" id="KW-1185">Reference proteome</keyword>